<comment type="similarity">
    <text evidence="1">Belongs to the HAD-like hydrolase superfamily. Cof family.</text>
</comment>
<organism evidence="2 3">
    <name type="scientific">Mesomycoplasma neurolyticum</name>
    <dbReference type="NCBI Taxonomy" id="2120"/>
    <lineage>
        <taxon>Bacteria</taxon>
        <taxon>Bacillati</taxon>
        <taxon>Mycoplasmatota</taxon>
        <taxon>Mycoplasmoidales</taxon>
        <taxon>Metamycoplasmataceae</taxon>
        <taxon>Mesomycoplasma</taxon>
    </lineage>
</organism>
<dbReference type="GO" id="GO:0016791">
    <property type="term" value="F:phosphatase activity"/>
    <property type="evidence" value="ECO:0007669"/>
    <property type="project" value="TreeGrafter"/>
</dbReference>
<dbReference type="EC" id="3.-.-.-" evidence="2"/>
<evidence type="ECO:0000256" key="1">
    <source>
        <dbReference type="ARBA" id="ARBA00034778"/>
    </source>
</evidence>
<gene>
    <name evidence="2" type="ORF">NCTC10166_00180</name>
</gene>
<dbReference type="InterPro" id="IPR006379">
    <property type="entry name" value="HAD-SF_hydro_IIB"/>
</dbReference>
<sequence>MKNMIAFSDVDGTIYGKDYKYSKELQQSILDFQKKGGYFVIATGNPPFSRIQKLATELNVRYLITSNGATIFDNIEKKYIYKNLIDKSTQQKVFEIAKKHKTQLNCWNEENFYTYNRWKEHSKSYNYSLLDVSVIKEYNENVNNLVKMELFGDKESILNSYNELKKMNVTIAFMRDEHLEITMPNTSKGIALKWFVENHFNDSIENVMSIGDSPNDWSMLEITGFSYAVENASEKTKEKAKFYTSRYDQNGVSMALLDYMDRFNSKKLS</sequence>
<evidence type="ECO:0000313" key="2">
    <source>
        <dbReference type="EMBL" id="VEU59221.1"/>
    </source>
</evidence>
<dbReference type="Gene3D" id="3.30.1240.10">
    <property type="match status" value="1"/>
</dbReference>
<dbReference type="Proteomes" id="UP000289440">
    <property type="component" value="Chromosome"/>
</dbReference>
<dbReference type="RefSeq" id="WP_129719625.1">
    <property type="nucleotide sequence ID" value="NZ_LR214951.1"/>
</dbReference>
<accession>A0A449A4N9</accession>
<dbReference type="PANTHER" id="PTHR10000">
    <property type="entry name" value="PHOSPHOSERINE PHOSPHATASE"/>
    <property type="match status" value="1"/>
</dbReference>
<proteinExistence type="inferred from homology"/>
<name>A0A449A4N9_9BACT</name>
<dbReference type="GO" id="GO:0005829">
    <property type="term" value="C:cytosol"/>
    <property type="evidence" value="ECO:0007669"/>
    <property type="project" value="TreeGrafter"/>
</dbReference>
<dbReference type="PANTHER" id="PTHR10000:SF53">
    <property type="entry name" value="5-AMINO-6-(5-PHOSPHO-D-RIBITYLAMINO)URACIL PHOSPHATASE YBJI-RELATED"/>
    <property type="match status" value="1"/>
</dbReference>
<protein>
    <submittedName>
        <fullName evidence="2">COF family HAD hydrolase protein</fullName>
        <ecNumber evidence="2">3.-.-.-</ecNumber>
    </submittedName>
</protein>
<dbReference type="EMBL" id="LR214951">
    <property type="protein sequence ID" value="VEU59221.1"/>
    <property type="molecule type" value="Genomic_DNA"/>
</dbReference>
<dbReference type="InterPro" id="IPR036412">
    <property type="entry name" value="HAD-like_sf"/>
</dbReference>
<dbReference type="AlphaFoldDB" id="A0A449A4N9"/>
<dbReference type="InterPro" id="IPR000150">
    <property type="entry name" value="Cof"/>
</dbReference>
<dbReference type="OrthoDB" id="9810101at2"/>
<dbReference type="Pfam" id="PF08282">
    <property type="entry name" value="Hydrolase_3"/>
    <property type="match status" value="1"/>
</dbReference>
<keyword evidence="3" id="KW-1185">Reference proteome</keyword>
<dbReference type="NCBIfam" id="TIGR00099">
    <property type="entry name" value="Cof-subfamily"/>
    <property type="match status" value="1"/>
</dbReference>
<dbReference type="SUPFAM" id="SSF56784">
    <property type="entry name" value="HAD-like"/>
    <property type="match status" value="1"/>
</dbReference>
<dbReference type="Gene3D" id="3.40.50.1000">
    <property type="entry name" value="HAD superfamily/HAD-like"/>
    <property type="match status" value="1"/>
</dbReference>
<reference evidence="2 3" key="1">
    <citation type="submission" date="2019-01" db="EMBL/GenBank/DDBJ databases">
        <authorList>
            <consortium name="Pathogen Informatics"/>
        </authorList>
    </citation>
    <scope>NUCLEOTIDE SEQUENCE [LARGE SCALE GENOMIC DNA]</scope>
    <source>
        <strain evidence="2 3">NCTC10166</strain>
    </source>
</reference>
<evidence type="ECO:0000313" key="3">
    <source>
        <dbReference type="Proteomes" id="UP000289440"/>
    </source>
</evidence>
<keyword evidence="2" id="KW-0378">Hydrolase</keyword>
<dbReference type="InterPro" id="IPR023214">
    <property type="entry name" value="HAD_sf"/>
</dbReference>
<dbReference type="KEGG" id="mnu:NCTC10166_00180"/>
<dbReference type="GO" id="GO:0000287">
    <property type="term" value="F:magnesium ion binding"/>
    <property type="evidence" value="ECO:0007669"/>
    <property type="project" value="TreeGrafter"/>
</dbReference>
<dbReference type="NCBIfam" id="TIGR01484">
    <property type="entry name" value="HAD-SF-IIB"/>
    <property type="match status" value="1"/>
</dbReference>